<feature type="region of interest" description="Disordered" evidence="5">
    <location>
        <begin position="1"/>
        <end position="45"/>
    </location>
</feature>
<feature type="compositionally biased region" description="Polar residues" evidence="5">
    <location>
        <begin position="512"/>
        <end position="521"/>
    </location>
</feature>
<dbReference type="Pfam" id="PF15277">
    <property type="entry name" value="Sec3-PIP2_bind"/>
    <property type="match status" value="1"/>
</dbReference>
<feature type="compositionally biased region" description="Basic and acidic residues" evidence="5">
    <location>
        <begin position="501"/>
        <end position="510"/>
    </location>
</feature>
<feature type="compositionally biased region" description="Basic and acidic residues" evidence="5">
    <location>
        <begin position="458"/>
        <end position="467"/>
    </location>
</feature>
<dbReference type="InterPro" id="IPR019160">
    <property type="entry name" value="Sec3_CC"/>
</dbReference>
<evidence type="ECO:0000256" key="5">
    <source>
        <dbReference type="SAM" id="MobiDB-lite"/>
    </source>
</evidence>
<dbReference type="Pfam" id="PF09763">
    <property type="entry name" value="Sec3_CC"/>
    <property type="match status" value="1"/>
</dbReference>
<feature type="compositionally biased region" description="Polar residues" evidence="5">
    <location>
        <begin position="392"/>
        <end position="405"/>
    </location>
</feature>
<dbReference type="SMART" id="SM01313">
    <property type="entry name" value="Sec3-PIP2_bind"/>
    <property type="match status" value="1"/>
</dbReference>
<keyword evidence="8" id="KW-1185">Reference proteome</keyword>
<organism evidence="7 8">
    <name type="scientific">Drechslerella stenobrocha 248</name>
    <dbReference type="NCBI Taxonomy" id="1043628"/>
    <lineage>
        <taxon>Eukaryota</taxon>
        <taxon>Fungi</taxon>
        <taxon>Dikarya</taxon>
        <taxon>Ascomycota</taxon>
        <taxon>Pezizomycotina</taxon>
        <taxon>Orbiliomycetes</taxon>
        <taxon>Orbiliales</taxon>
        <taxon>Orbiliaceae</taxon>
        <taxon>Drechslerella</taxon>
    </lineage>
</organism>
<feature type="compositionally biased region" description="Low complexity" evidence="5">
    <location>
        <begin position="429"/>
        <end position="457"/>
    </location>
</feature>
<dbReference type="GO" id="GO:0005546">
    <property type="term" value="F:phosphatidylinositol-4,5-bisphosphate binding"/>
    <property type="evidence" value="ECO:0007669"/>
    <property type="project" value="TreeGrafter"/>
</dbReference>
<dbReference type="CDD" id="cd13315">
    <property type="entry name" value="PH_Sec3"/>
    <property type="match status" value="1"/>
</dbReference>
<feature type="compositionally biased region" description="Polar residues" evidence="5">
    <location>
        <begin position="204"/>
        <end position="258"/>
    </location>
</feature>
<dbReference type="Proteomes" id="UP000024837">
    <property type="component" value="Unassembled WGS sequence"/>
</dbReference>
<evidence type="ECO:0000256" key="2">
    <source>
        <dbReference type="ARBA" id="ARBA00022448"/>
    </source>
</evidence>
<keyword evidence="3" id="KW-0268">Exocytosis</keyword>
<dbReference type="GO" id="GO:0005886">
    <property type="term" value="C:plasma membrane"/>
    <property type="evidence" value="ECO:0007669"/>
    <property type="project" value="TreeGrafter"/>
</dbReference>
<evidence type="ECO:0000256" key="4">
    <source>
        <dbReference type="ARBA" id="ARBA00023054"/>
    </source>
</evidence>
<gene>
    <name evidence="7" type="ORF">DRE_06008</name>
</gene>
<protein>
    <recommendedName>
        <fullName evidence="6">Exocyst complex component Sec3 PIP2-binding N-terminal domain-containing protein</fullName>
    </recommendedName>
</protein>
<dbReference type="Gene3D" id="2.30.29.90">
    <property type="match status" value="1"/>
</dbReference>
<dbReference type="GO" id="GO:0006893">
    <property type="term" value="P:Golgi to plasma membrane transport"/>
    <property type="evidence" value="ECO:0007669"/>
    <property type="project" value="TreeGrafter"/>
</dbReference>
<feature type="compositionally biased region" description="Polar residues" evidence="5">
    <location>
        <begin position="1"/>
        <end position="10"/>
    </location>
</feature>
<evidence type="ECO:0000313" key="8">
    <source>
        <dbReference type="Proteomes" id="UP000024837"/>
    </source>
</evidence>
<feature type="domain" description="Exocyst complex component Sec3 PIP2-binding N-terminal" evidence="6">
    <location>
        <begin position="94"/>
        <end position="179"/>
    </location>
</feature>
<dbReference type="GO" id="GO:0000145">
    <property type="term" value="C:exocyst"/>
    <property type="evidence" value="ECO:0007669"/>
    <property type="project" value="InterPro"/>
</dbReference>
<feature type="compositionally biased region" description="Polar residues" evidence="5">
    <location>
        <begin position="280"/>
        <end position="292"/>
    </location>
</feature>
<accession>W7HMQ6</accession>
<dbReference type="EMBL" id="KI966429">
    <property type="protein sequence ID" value="EWC45281.1"/>
    <property type="molecule type" value="Genomic_DNA"/>
</dbReference>
<feature type="compositionally biased region" description="Polar residues" evidence="5">
    <location>
        <begin position="368"/>
        <end position="381"/>
    </location>
</feature>
<keyword evidence="2" id="KW-0813">Transport</keyword>
<comment type="similarity">
    <text evidence="1">Belongs to the SEC3 family.</text>
</comment>
<name>W7HMQ6_9PEZI</name>
<proteinExistence type="inferred from homology"/>
<feature type="region of interest" description="Disordered" evidence="5">
    <location>
        <begin position="487"/>
        <end position="621"/>
    </location>
</feature>
<feature type="region of interest" description="Disordered" evidence="5">
    <location>
        <begin position="368"/>
        <end position="405"/>
    </location>
</feature>
<dbReference type="GO" id="GO:0006887">
    <property type="term" value="P:exocytosis"/>
    <property type="evidence" value="ECO:0007669"/>
    <property type="project" value="UniProtKB-KW"/>
</dbReference>
<feature type="region of interest" description="Disordered" evidence="5">
    <location>
        <begin position="429"/>
        <end position="467"/>
    </location>
</feature>
<dbReference type="HOGENOM" id="CLU_002075_1_0_1"/>
<reference evidence="7 8" key="1">
    <citation type="submission" date="2013-05" db="EMBL/GenBank/DDBJ databases">
        <title>Drechslerella stenobrocha genome reveals carnivorous origination and mechanical trapping mechanism of predatory fungi.</title>
        <authorList>
            <person name="Liu X."/>
            <person name="Zhang W."/>
            <person name="Liu K."/>
        </authorList>
    </citation>
    <scope>NUCLEOTIDE SEQUENCE [LARGE SCALE GENOMIC DNA]</scope>
    <source>
        <strain evidence="7 8">248</strain>
    </source>
</reference>
<evidence type="ECO:0000256" key="3">
    <source>
        <dbReference type="ARBA" id="ARBA00022483"/>
    </source>
</evidence>
<feature type="compositionally biased region" description="Low complexity" evidence="5">
    <location>
        <begin position="14"/>
        <end position="37"/>
    </location>
</feature>
<feature type="compositionally biased region" description="Polar residues" evidence="5">
    <location>
        <begin position="530"/>
        <end position="542"/>
    </location>
</feature>
<dbReference type="Pfam" id="PF20654">
    <property type="entry name" value="Sec3_C-term"/>
    <property type="match status" value="1"/>
</dbReference>
<evidence type="ECO:0000313" key="7">
    <source>
        <dbReference type="EMBL" id="EWC45281.1"/>
    </source>
</evidence>
<dbReference type="InterPro" id="IPR048628">
    <property type="entry name" value="Sec3_C"/>
</dbReference>
<dbReference type="OrthoDB" id="27109at2759"/>
<evidence type="ECO:0000259" key="6">
    <source>
        <dbReference type="SMART" id="SM01313"/>
    </source>
</evidence>
<sequence>MASPYSSISSAAGAPHSNLASSASSAHAPSIASTSTASHRETYENERTRIQQSCFSRADADGQLLECYITHVRVIEDGVHPSAPPPPDYQAAPDARKNRVIIVAVRKSGRVRLHKARENNTGSFSIGKSWYLDDLTQIENDPGCTGFTATIGKPYYWQTRNLKEKDAFVQSLFRIFKKYTGGKTPALVGFDNITSLVGEGRPGTANSDTFQGDQLNGQTQPPATTSSLPPSQTEHTRQLSSVSTHSSQPSIQSNTDTESVGRPELQSRAPDNPVKPRVQRSLTNESTRQLVSSAAHEPKSNEQVVPESLSPVPPSEPSGSVGMPHDQSSQRKPPFQGGLPTSPGSRDGNASRHRQRQVLPIQTNIETQGPTSQTQAHSPQAPQAPLTPIAATPTQSRGQAVGNKSSVNNLRNRFWLVADAYAAGGALAKAGKAPPASGPAATNPATPATTANITAETPLERPAIRELKNASNDRLMVRVSISKEDLLRGKGGVPGTPQESSPEKSLRRSESPAMQNVSDQRTGPKALPEDTTSVEHPTQATEPLSIPSIDISGTTEPITTRQVSTPSSGLATPSSRDGRSETPIVAEPETTKVTPEKDTSKTSLISARHKRRRSTAANSARSKYLSQIDVTNLTVDIDNVLEDFGWDGREMKIDALEHEVRQELAKVESGNIWIATDEENKVANSTRIDELARQLDETLAQCDELDGLLTLYAVELMSLQDDIAYIENQSQGLQVQTANQKTLLKELEVLLQTVSISPEEIETLQNSKVQADRLPDIESSLSIIYKAIITIDPTATASAGIKPPSTEGDIDDDLGEIGMGKMMALKDKKEKYVEDSKMFGRRLIEYMKIKYRQDLMTLIKAEVVNPTGKSHSKTVSTATRPKAASHTAVYQSLYKFAGLMLFIHDVDKSSYLTLIREYTVALKEKFNEEIRNHIWGWRGIMRKPTAEDQEILFTHNEKEPEGAAARGLGVMRSATRAKSFKSVTSSDSSSKATGEKIQDGRLTGSECFTGFIDEIIPVVAAEQNFLSEFFHISSQILTFLEYVQSGHPDDRRPTDLNRRRAPELDKHVAKRLFDTMTDIFGFLNTEIQSFVGVITTNDPLQGVGVIYAVEKKLGQFREGTNQEFLVKLLLKLNEQMKGSFINFLKDQVRAIEATKVKFKKRRAVLDFIKSFPLFSAKIEDQLPPEQLSDENLEVRDMVNNGYSIINRAMFDAMQAIAKQTPSSAGNAQSVDPEDKEALNYHIMIIQNTVYYTDSLDVRSNSVLQDFKQKAEEEYKEHMALYVSAVIRKYLEKTLDFVEGVEALEQTSTPEEILGKKSYNKLKFKEVLSDHQKEISGSHVRDGIKQLVKRVTKHFGDEGHLDHLSVRVLKETEMEYLRLVNRMNSLLQGTYRDQGLEMPLKREDVTAAFAKQMSVK</sequence>
<evidence type="ECO:0000256" key="1">
    <source>
        <dbReference type="ARBA" id="ARBA00006518"/>
    </source>
</evidence>
<dbReference type="PANTHER" id="PTHR16092">
    <property type="entry name" value="SEC3/SYNTAXIN-RELATED"/>
    <property type="match status" value="1"/>
</dbReference>
<keyword evidence="4" id="KW-0175">Coiled coil</keyword>
<feature type="compositionally biased region" description="Polar residues" evidence="5">
    <location>
        <begin position="551"/>
        <end position="575"/>
    </location>
</feature>
<feature type="region of interest" description="Disordered" evidence="5">
    <location>
        <begin position="199"/>
        <end position="354"/>
    </location>
</feature>
<dbReference type="PANTHER" id="PTHR16092:SF14">
    <property type="entry name" value="EXOCYST COMPLEX COMPONENT 1 ISOFORM X1"/>
    <property type="match status" value="1"/>
</dbReference>
<dbReference type="InterPro" id="IPR028258">
    <property type="entry name" value="Sec3-PIP2_bind"/>
</dbReference>